<name>A0A4R4KI79_9BACT</name>
<dbReference type="Gene3D" id="3.40.50.300">
    <property type="entry name" value="P-loop containing nucleotide triphosphate hydrolases"/>
    <property type="match status" value="1"/>
</dbReference>
<evidence type="ECO:0000313" key="1">
    <source>
        <dbReference type="EMBL" id="TDB67850.1"/>
    </source>
</evidence>
<comment type="caution">
    <text evidence="1">The sequence shown here is derived from an EMBL/GenBank/DDBJ whole genome shotgun (WGS) entry which is preliminary data.</text>
</comment>
<proteinExistence type="predicted"/>
<evidence type="ECO:0000313" key="2">
    <source>
        <dbReference type="Proteomes" id="UP000295706"/>
    </source>
</evidence>
<dbReference type="EMBL" id="SMJU01000002">
    <property type="protein sequence ID" value="TDB67850.1"/>
    <property type="molecule type" value="Genomic_DNA"/>
</dbReference>
<keyword evidence="2" id="KW-1185">Reference proteome</keyword>
<organism evidence="1 2">
    <name type="scientific">Arundinibacter roseus</name>
    <dbReference type="NCBI Taxonomy" id="2070510"/>
    <lineage>
        <taxon>Bacteria</taxon>
        <taxon>Pseudomonadati</taxon>
        <taxon>Bacteroidota</taxon>
        <taxon>Cytophagia</taxon>
        <taxon>Cytophagales</taxon>
        <taxon>Spirosomataceae</taxon>
        <taxon>Arundinibacter</taxon>
    </lineage>
</organism>
<accession>A0A4R4KI79</accession>
<sequence>MEDFIELNRTFNKLTGDKTGEAENDNVDISEGLSTLFSGSVGWEDLLKEPRLILLAEAGAGKTQEIRNTTKKLRLEGKPAFFLRLEHIADGIETALEDGTYQEFEKWLNSNQKGWILLDSVDEARLKDPKDFERAIIKLANLISPAIQRTHIIITSRVTAWRPKSDLDLCKNRFPYIINSEKIILSSPDEVDTVDHEDVVSANFLKNGSVDHSESNENKKEKVFKIYTINDLSKEQIRLFVSAKGIRNDSTLLEEIDRQDAWAFTTRPQDLEEVIEYWKEKKSIGTRLELMKYSIDSRIREREENRKTYSPLTAPKARDGVRVLAAACSLMHESTIRVPDGSNLSPGVDVESILIDDRHNWARAECQALLSLPIFDEAIYGCVRFHHRSVREYLTAEWLAEKLKGQGSRKKIEGLFFRKQYGMDVVIPSMKPILSWLVLLDQSILDKVYKLEPEIILNGGDPSKLPLDFRKNILRSVCENIATGIANSSIDEQASLERFSSRDLAGEIKCLIEKYKANQDVVSYLLRMVLKGHMSEVIPEVKPFALNSEPNNYCRSSAIRVVEAIGSAGDFQDLADTYLSDPKPYDRISLSALISGLKSTKENIGWIVSALEDIQPKEKYGYDGLHYSLINFVQRSDEALLLNLIKGFDKFLRCEPVIERLDIDVSQKFSWLMPISLKAVEKLVLTKNSNALCPESMYVLSRIIAFEKYGDSRSELINHDLIKLVPEWKELNYRLFWYDVERTRYRLAKEENGPLKDFWHVSIYGHYWKFDENDFDYLIAEILNRVLLDDKHIALSLAFKLYRENSRPKKWLSALKKAVGKENELRDTLDSMLQPPKQSEKLKKALRQNARWKKGNEQRNKKNTENHIKSIKWLNENYESLRNPGLEKGKVSNGQAYIFNRIREKNGAVTSRLATGNWDDVIEEYGLNVAEAYRDGLLNFWRTYTPALRSEHDHGSSIPYALVFGLSGVEAEINAGGLEKFSEADAELACRYAIHESNGFPSWFYQLCVRFPDTIYDIILAEIEWEISSKESIIHVLSSVSWSYEWLWDRLGPKLLPLLEKALPNGENLLYALKIIQGSFTVSNSDLANLAARKCKSAISLENLGYWFSTWIGVDPDPAIHRLTSHLKKLLLEDKEAAKNLAMKVVVCLAGEKRYQLRTRENFKTPYYLKQLFLLIHTYVRTEEDIDRSNTGVYSPGLRDYAQEARSTLFSMLKGMSGKDTFLALIEFSETHPLVSHRSWMKRYAKERAELDAETSPWTAEKVIEFNRTLESTPSNHRELFELCVQRFEDLKHQLEEGDDSIASTLRKERKETGIRTVIANWSRDRAVGKYIVVQEEELADAKRPDLRFYGTLGSSNEPVPVELKLADNNWGGVKLFERLENQLCGDYLRDGRSNFGIFILVYRGEQKGWNIPNGKSRATFSELVEALQGHWETISYKFPKVEQISVIGIDLTKRENRVNHLSGSGKQFNY</sequence>
<dbReference type="OrthoDB" id="336284at2"/>
<dbReference type="InterPro" id="IPR027417">
    <property type="entry name" value="P-loop_NTPase"/>
</dbReference>
<protein>
    <submittedName>
        <fullName evidence="1">Uncharacterized protein</fullName>
    </submittedName>
</protein>
<gene>
    <name evidence="1" type="ORF">EZE20_02695</name>
</gene>
<reference evidence="1 2" key="1">
    <citation type="submission" date="2019-02" db="EMBL/GenBank/DDBJ databases">
        <title>Arundinibacter roseus gen. nov., sp. nov., a new member of the family Cytophagaceae.</title>
        <authorList>
            <person name="Szuroczki S."/>
            <person name="Khayer B."/>
            <person name="Sproer C."/>
            <person name="Toumi M."/>
            <person name="Szabo A."/>
            <person name="Felfoldi T."/>
            <person name="Schumann P."/>
            <person name="Toth E."/>
        </authorList>
    </citation>
    <scope>NUCLEOTIDE SEQUENCE [LARGE SCALE GENOMIC DNA]</scope>
    <source>
        <strain evidence="1 2">DMA-k-7a</strain>
    </source>
</reference>
<dbReference type="RefSeq" id="WP_132114245.1">
    <property type="nucleotide sequence ID" value="NZ_SMJU01000002.1"/>
</dbReference>
<dbReference type="Proteomes" id="UP000295706">
    <property type="component" value="Unassembled WGS sequence"/>
</dbReference>